<keyword evidence="1" id="KW-1133">Transmembrane helix</keyword>
<accession>A0A0F9HYT9</accession>
<feature type="transmembrane region" description="Helical" evidence="1">
    <location>
        <begin position="135"/>
        <end position="164"/>
    </location>
</feature>
<dbReference type="EMBL" id="LAZR01013728">
    <property type="protein sequence ID" value="KKM20616.1"/>
    <property type="molecule type" value="Genomic_DNA"/>
</dbReference>
<comment type="caution">
    <text evidence="2">The sequence shown here is derived from an EMBL/GenBank/DDBJ whole genome shotgun (WGS) entry which is preliminary data.</text>
</comment>
<dbReference type="AlphaFoldDB" id="A0A0F9HYT9"/>
<proteinExistence type="predicted"/>
<feature type="transmembrane region" description="Helical" evidence="1">
    <location>
        <begin position="176"/>
        <end position="205"/>
    </location>
</feature>
<evidence type="ECO:0000256" key="1">
    <source>
        <dbReference type="SAM" id="Phobius"/>
    </source>
</evidence>
<protein>
    <recommendedName>
        <fullName evidence="3">Phage tail tape measure protein domain-containing protein</fullName>
    </recommendedName>
</protein>
<reference evidence="2" key="1">
    <citation type="journal article" date="2015" name="Nature">
        <title>Complex archaea that bridge the gap between prokaryotes and eukaryotes.</title>
        <authorList>
            <person name="Spang A."/>
            <person name="Saw J.H."/>
            <person name="Jorgensen S.L."/>
            <person name="Zaremba-Niedzwiedzka K."/>
            <person name="Martijn J."/>
            <person name="Lind A.E."/>
            <person name="van Eijk R."/>
            <person name="Schleper C."/>
            <person name="Guy L."/>
            <person name="Ettema T.J."/>
        </authorList>
    </citation>
    <scope>NUCLEOTIDE SEQUENCE</scope>
</reference>
<gene>
    <name evidence="2" type="ORF">LCGC14_1643650</name>
</gene>
<organism evidence="2">
    <name type="scientific">marine sediment metagenome</name>
    <dbReference type="NCBI Taxonomy" id="412755"/>
    <lineage>
        <taxon>unclassified sequences</taxon>
        <taxon>metagenomes</taxon>
        <taxon>ecological metagenomes</taxon>
    </lineage>
</organism>
<sequence>TKIEKNQDKLTAANDEFGKRAAVSATILSKNIRATDELDEKLRSAAKGGKLSGAAALAAAKQLDTLKGATTILNSAWQGWILSMEDGTGALSHTLKRVVQVATEILSLASGTAKATDKLDAMGKRTRQLAERGIFWLKVIGWIVAALIAFKVILVTASIAIGAYKLIMAGVTAAQWLWNAALLANPIGLIILGVAALIALIAIIITKWNTWGAALAIFLGPLGMIISLVQSFRRNWDMIKEAFKTGGILAGLKAIGATLLDSILMPLQQLLTLIAKIDPTGFASKAAAKIEEFRTGMGVNVTTDESGKPLPAINPKAAEQEALAQTIESTNNAKVKIDVNDPTQRTKVTSDSDDVEIVVGSTLGLPGQ</sequence>
<evidence type="ECO:0000313" key="2">
    <source>
        <dbReference type="EMBL" id="KKM20616.1"/>
    </source>
</evidence>
<feature type="transmembrane region" description="Helical" evidence="1">
    <location>
        <begin position="211"/>
        <end position="229"/>
    </location>
</feature>
<keyword evidence="1" id="KW-0812">Transmembrane</keyword>
<evidence type="ECO:0008006" key="3">
    <source>
        <dbReference type="Google" id="ProtNLM"/>
    </source>
</evidence>
<keyword evidence="1" id="KW-0472">Membrane</keyword>
<name>A0A0F9HYT9_9ZZZZ</name>
<feature type="non-terminal residue" evidence="2">
    <location>
        <position position="1"/>
    </location>
</feature>